<keyword evidence="3" id="KW-1185">Reference proteome</keyword>
<dbReference type="AlphaFoldDB" id="A0AAD5M094"/>
<dbReference type="PANTHER" id="PTHR46599">
    <property type="entry name" value="PIGGYBAC TRANSPOSABLE ELEMENT-DERIVED PROTEIN 4"/>
    <property type="match status" value="1"/>
</dbReference>
<proteinExistence type="predicted"/>
<dbReference type="EMBL" id="JAKCXM010001257">
    <property type="protein sequence ID" value="KAJ0391169.1"/>
    <property type="molecule type" value="Genomic_DNA"/>
</dbReference>
<comment type="caution">
    <text evidence="2">The sequence shown here is derived from an EMBL/GenBank/DDBJ whole genome shotgun (WGS) entry which is preliminary data.</text>
</comment>
<feature type="region of interest" description="Disordered" evidence="1">
    <location>
        <begin position="202"/>
        <end position="252"/>
    </location>
</feature>
<feature type="compositionally biased region" description="Polar residues" evidence="1">
    <location>
        <begin position="240"/>
        <end position="252"/>
    </location>
</feature>
<feature type="compositionally biased region" description="Low complexity" evidence="1">
    <location>
        <begin position="85"/>
        <end position="100"/>
    </location>
</feature>
<reference evidence="2" key="1">
    <citation type="submission" date="2021-12" db="EMBL/GenBank/DDBJ databases">
        <title>Prjna785345.</title>
        <authorList>
            <person name="Rujirawat T."/>
            <person name="Krajaejun T."/>
        </authorList>
    </citation>
    <scope>NUCLEOTIDE SEQUENCE</scope>
    <source>
        <strain evidence="2">Pi057C3</strain>
    </source>
</reference>
<organism evidence="2 3">
    <name type="scientific">Pythium insidiosum</name>
    <name type="common">Pythiosis disease agent</name>
    <dbReference type="NCBI Taxonomy" id="114742"/>
    <lineage>
        <taxon>Eukaryota</taxon>
        <taxon>Sar</taxon>
        <taxon>Stramenopiles</taxon>
        <taxon>Oomycota</taxon>
        <taxon>Peronosporomycetes</taxon>
        <taxon>Pythiales</taxon>
        <taxon>Pythiaceae</taxon>
        <taxon>Pythium</taxon>
    </lineage>
</organism>
<evidence type="ECO:0000313" key="2">
    <source>
        <dbReference type="EMBL" id="KAJ0391169.1"/>
    </source>
</evidence>
<evidence type="ECO:0008006" key="4">
    <source>
        <dbReference type="Google" id="ProtNLM"/>
    </source>
</evidence>
<name>A0AAD5M094_PYTIN</name>
<feature type="compositionally biased region" description="Basic and acidic residues" evidence="1">
    <location>
        <begin position="222"/>
        <end position="232"/>
    </location>
</feature>
<evidence type="ECO:0000256" key="1">
    <source>
        <dbReference type="SAM" id="MobiDB-lite"/>
    </source>
</evidence>
<accession>A0AAD5M094</accession>
<sequence>MNGVDAHDQLRLQRYSIQRSMRMKKYYQSLFLGLLDMAIVNAYIVHKQYCKETSSKALPHAQFKLALHEQLISLTAEDLLERGGTPPASRTSSPRSSASAVTDHHLEFAGDKSASGRPRYRVCKVCSLLHDDQSRTIGKSRAYCIECSSEKARVYLCDRIRTTETGNQMTCFQIWHQYLSHGKARDGARKIRLRASQNAVEPTTVELSVPTEPTAEGATEPTRQEATEHSRQEAFASVAGSVSTSRSFDFAS</sequence>
<evidence type="ECO:0000313" key="3">
    <source>
        <dbReference type="Proteomes" id="UP001209570"/>
    </source>
</evidence>
<dbReference type="PANTHER" id="PTHR46599:SF3">
    <property type="entry name" value="PIGGYBAC TRANSPOSABLE ELEMENT-DERIVED PROTEIN 4"/>
    <property type="match status" value="1"/>
</dbReference>
<dbReference type="Proteomes" id="UP001209570">
    <property type="component" value="Unassembled WGS sequence"/>
</dbReference>
<feature type="compositionally biased region" description="Low complexity" evidence="1">
    <location>
        <begin position="210"/>
        <end position="221"/>
    </location>
</feature>
<feature type="region of interest" description="Disordered" evidence="1">
    <location>
        <begin position="82"/>
        <end position="101"/>
    </location>
</feature>
<protein>
    <recommendedName>
        <fullName evidence="4">PiggyBac transposable element-derived protein domain-containing protein</fullName>
    </recommendedName>
</protein>
<gene>
    <name evidence="2" type="ORF">P43SY_010298</name>
</gene>